<comment type="caution">
    <text evidence="2">The sequence shown here is derived from an EMBL/GenBank/DDBJ whole genome shotgun (WGS) entry which is preliminary data.</text>
</comment>
<keyword evidence="1" id="KW-0732">Signal</keyword>
<feature type="chain" id="PRO_5001492837" evidence="1">
    <location>
        <begin position="21"/>
        <end position="109"/>
    </location>
</feature>
<gene>
    <name evidence="2" type="ORF">Rumeso_02348</name>
</gene>
<name>A0A017HNZ7_9RHOB</name>
<sequence>MHKFLALTLAALVGSTTFAAADSTFSLPQVQDDDSIVELGPVTADGAGFVHIYALDAGKMGALIGSEAVHAGSNSDVRVPLIDNPKQDAMAVLEVGGQVVATQEVRFNG</sequence>
<dbReference type="AlphaFoldDB" id="A0A017HNZ7"/>
<dbReference type="RefSeq" id="WP_037284120.1">
    <property type="nucleotide sequence ID" value="NZ_KK088635.1"/>
</dbReference>
<feature type="signal peptide" evidence="1">
    <location>
        <begin position="1"/>
        <end position="20"/>
    </location>
</feature>
<reference evidence="2 3" key="1">
    <citation type="submission" date="2013-02" db="EMBL/GenBank/DDBJ databases">
        <authorList>
            <person name="Fiebig A."/>
            <person name="Goeker M."/>
            <person name="Klenk H.-P.P."/>
        </authorList>
    </citation>
    <scope>NUCLEOTIDE SEQUENCE [LARGE SCALE GENOMIC DNA]</scope>
    <source>
        <strain evidence="2 3">DSM 19309</strain>
    </source>
</reference>
<organism evidence="2 3">
    <name type="scientific">Rubellimicrobium mesophilum DSM 19309</name>
    <dbReference type="NCBI Taxonomy" id="442562"/>
    <lineage>
        <taxon>Bacteria</taxon>
        <taxon>Pseudomonadati</taxon>
        <taxon>Pseudomonadota</taxon>
        <taxon>Alphaproteobacteria</taxon>
        <taxon>Rhodobacterales</taxon>
        <taxon>Roseobacteraceae</taxon>
        <taxon>Rubellimicrobium</taxon>
    </lineage>
</organism>
<evidence type="ECO:0000313" key="3">
    <source>
        <dbReference type="Proteomes" id="UP000019666"/>
    </source>
</evidence>
<dbReference type="Proteomes" id="UP000019666">
    <property type="component" value="Unassembled WGS sequence"/>
</dbReference>
<accession>A0A017HNZ7</accession>
<evidence type="ECO:0000256" key="1">
    <source>
        <dbReference type="SAM" id="SignalP"/>
    </source>
</evidence>
<dbReference type="EMBL" id="AOSK01000060">
    <property type="protein sequence ID" value="EYD76076.1"/>
    <property type="molecule type" value="Genomic_DNA"/>
</dbReference>
<proteinExistence type="predicted"/>
<protein>
    <submittedName>
        <fullName evidence="2">Uncharacterized protein</fullName>
    </submittedName>
</protein>
<dbReference type="HOGENOM" id="CLU_150631_1_0_5"/>
<keyword evidence="3" id="KW-1185">Reference proteome</keyword>
<dbReference type="OrthoDB" id="7876219at2"/>
<evidence type="ECO:0000313" key="2">
    <source>
        <dbReference type="EMBL" id="EYD76076.1"/>
    </source>
</evidence>